<accession>A0A235ENX1</accession>
<comment type="caution">
    <text evidence="1">The sequence shown here is derived from an EMBL/GenBank/DDBJ whole genome shotgun (WGS) entry which is preliminary data.</text>
</comment>
<sequence length="94" mass="10745">MFTAADYGLDAVEVWPENWQAWVLFCQVSTQWRMRMQSFMGGSVSTPSGLDYGAIYPLLDRIASSTAEWLELFEDIQLLERTALDQMSENRSGK</sequence>
<evidence type="ECO:0000313" key="2">
    <source>
        <dbReference type="Proteomes" id="UP000215441"/>
    </source>
</evidence>
<dbReference type="InterPro" id="IPR014915">
    <property type="entry name" value="Phage_TLS_TfmB"/>
</dbReference>
<dbReference type="RefSeq" id="WP_094288364.1">
    <property type="nucleotide sequence ID" value="NZ_NOIG01000005.1"/>
</dbReference>
<protein>
    <submittedName>
        <fullName evidence="1">Uncharacterized protein</fullName>
    </submittedName>
</protein>
<dbReference type="Proteomes" id="UP000215441">
    <property type="component" value="Unassembled WGS sequence"/>
</dbReference>
<name>A0A235ENX1_9BURK</name>
<gene>
    <name evidence="1" type="ORF">CBY09_08285</name>
</gene>
<dbReference type="AlphaFoldDB" id="A0A235ENX1"/>
<dbReference type="OrthoDB" id="6169380at2"/>
<dbReference type="EMBL" id="NOIG01000005">
    <property type="protein sequence ID" value="OYD50719.1"/>
    <property type="molecule type" value="Genomic_DNA"/>
</dbReference>
<reference evidence="1 2" key="1">
    <citation type="submission" date="2017-07" db="EMBL/GenBank/DDBJ databases">
        <title>Acidovorax KNDSW TSA 6 genome sequence and assembly.</title>
        <authorList>
            <person name="Mayilraj S."/>
        </authorList>
    </citation>
    <scope>NUCLEOTIDE SEQUENCE [LARGE SCALE GENOMIC DNA]</scope>
    <source>
        <strain evidence="1 2">KNDSW-TSA6</strain>
    </source>
</reference>
<dbReference type="Pfam" id="PF08809">
    <property type="entry name" value="DUF1799"/>
    <property type="match status" value="1"/>
</dbReference>
<proteinExistence type="predicted"/>
<keyword evidence="2" id="KW-1185">Reference proteome</keyword>
<organism evidence="1 2">
    <name type="scientific">Acidovorax kalamii</name>
    <dbReference type="NCBI Taxonomy" id="2004485"/>
    <lineage>
        <taxon>Bacteria</taxon>
        <taxon>Pseudomonadati</taxon>
        <taxon>Pseudomonadota</taxon>
        <taxon>Betaproteobacteria</taxon>
        <taxon>Burkholderiales</taxon>
        <taxon>Comamonadaceae</taxon>
        <taxon>Acidovorax</taxon>
    </lineage>
</organism>
<evidence type="ECO:0000313" key="1">
    <source>
        <dbReference type="EMBL" id="OYD50719.1"/>
    </source>
</evidence>